<sequence length="558" mass="64621">MNISGSPCGRASILSKKNNINTLIIRTMKRNRWLILMGIAVLGITSASAQNDWDFDDIYNNQKQVQEQRKAISAREKAERERLARERRQREEEWARANRENSRYAYDNYEDEYDQEDYYDDPSDRDIDAYNRRGNANDSLSRRSVRRGNNTSKQYASRERGSDYKTRSRSSRGRYTDRIARFHDPSTIVVQRGNSIVIYTDEDYYGCGYNCDQCSYYGGGDVNIYFGVGCGNCGYGCGSNYYGGYPGYYSGYYPGYYSWYSPWYGDPYWYYVWYGPSYPRYRRYGWWGYSSWGWGWGSAWDYYSNPYYAWHNGYRQGFIDGYYSGYYGSYGYDPYVGSYYRSANRTPNGRRNNEYYGGSNNSSRNNNSSVTTASTSNRQLSDREARRLEAVNETRGNYWTENANRVTDNTAYNPREYRPSRSGNARGSYGEDSRGNNSRVSSDSGTRRRNESVTERPARRGSYEGTTPQRIDRSQQRIEQREVPSRSQRSQYESYQPQRRGTYDTPSEPRRSTSSSQQTIQQHRSFDSGSSSQSSGSSSSRGSYDGGGSSSTTSRGRR</sequence>
<feature type="coiled-coil region" evidence="1">
    <location>
        <begin position="73"/>
        <end position="100"/>
    </location>
</feature>
<feature type="compositionally biased region" description="Polar residues" evidence="2">
    <location>
        <begin position="435"/>
        <end position="444"/>
    </location>
</feature>
<feature type="compositionally biased region" description="Basic and acidic residues" evidence="2">
    <location>
        <begin position="122"/>
        <end position="131"/>
    </location>
</feature>
<gene>
    <name evidence="3" type="ORF">POREN0001_1704</name>
</gene>
<evidence type="ECO:0000313" key="4">
    <source>
        <dbReference type="Proteomes" id="UP000004295"/>
    </source>
</evidence>
<dbReference type="eggNOG" id="ENOG5031JQ3">
    <property type="taxonomic scope" value="Bacteria"/>
</dbReference>
<name>C3JBH0_POREA</name>
<keyword evidence="4" id="KW-1185">Reference proteome</keyword>
<feature type="compositionally biased region" description="Low complexity" evidence="2">
    <location>
        <begin position="485"/>
        <end position="500"/>
    </location>
</feature>
<organism evidence="3 4">
    <name type="scientific">Porphyromonas endodontalis (strain ATCC 35406 / DSM 24491 / JCM 8526 / CCUG 16442 / BCRC 14492 / NCTC 13058 / HG 370)</name>
    <name type="common">Bacteroides endodontalis</name>
    <dbReference type="NCBI Taxonomy" id="553175"/>
    <lineage>
        <taxon>Bacteria</taxon>
        <taxon>Pseudomonadati</taxon>
        <taxon>Bacteroidota</taxon>
        <taxon>Bacteroidia</taxon>
        <taxon>Bacteroidales</taxon>
        <taxon>Porphyromonadaceae</taxon>
        <taxon>Porphyromonas</taxon>
    </lineage>
</organism>
<dbReference type="AlphaFoldDB" id="C3JBH0"/>
<feature type="region of interest" description="Disordered" evidence="2">
    <location>
        <begin position="105"/>
        <end position="172"/>
    </location>
</feature>
<dbReference type="STRING" id="553175.POREN0001_1704"/>
<evidence type="ECO:0000256" key="2">
    <source>
        <dbReference type="SAM" id="MobiDB-lite"/>
    </source>
</evidence>
<evidence type="ECO:0000313" key="3">
    <source>
        <dbReference type="EMBL" id="EEN82516.1"/>
    </source>
</evidence>
<proteinExistence type="predicted"/>
<feature type="region of interest" description="Disordered" evidence="2">
    <location>
        <begin position="348"/>
        <end position="384"/>
    </location>
</feature>
<feature type="compositionally biased region" description="Polar residues" evidence="2">
    <location>
        <begin position="399"/>
        <end position="412"/>
    </location>
</feature>
<feature type="compositionally biased region" description="Acidic residues" evidence="2">
    <location>
        <begin position="108"/>
        <end position="121"/>
    </location>
</feature>
<feature type="compositionally biased region" description="Basic and acidic residues" evidence="2">
    <location>
        <begin position="470"/>
        <end position="484"/>
    </location>
</feature>
<dbReference type="Proteomes" id="UP000004295">
    <property type="component" value="Unassembled WGS sequence"/>
</dbReference>
<feature type="compositionally biased region" description="Low complexity" evidence="2">
    <location>
        <begin position="354"/>
        <end position="377"/>
    </location>
</feature>
<keyword evidence="1" id="KW-0175">Coiled coil</keyword>
<protein>
    <submittedName>
        <fullName evidence="3">Uncharacterized protein</fullName>
    </submittedName>
</protein>
<reference evidence="3 4" key="1">
    <citation type="submission" date="2009-04" db="EMBL/GenBank/DDBJ databases">
        <authorList>
            <person name="Sebastian Y."/>
            <person name="Madupu R."/>
            <person name="Durkin A.S."/>
            <person name="Torralba M."/>
            <person name="Methe B."/>
            <person name="Sutton G.G."/>
            <person name="Strausberg R.L."/>
            <person name="Nelson K.E."/>
        </authorList>
    </citation>
    <scope>NUCLEOTIDE SEQUENCE [LARGE SCALE GENOMIC DNA]</scope>
    <source>
        <strain evidence="4">ATCC 35406 / BCRC 14492 / JCM 8526 / NCTC 13058 / HG 370</strain>
    </source>
</reference>
<feature type="region of interest" description="Disordered" evidence="2">
    <location>
        <begin position="399"/>
        <end position="558"/>
    </location>
</feature>
<evidence type="ECO:0000256" key="1">
    <source>
        <dbReference type="SAM" id="Coils"/>
    </source>
</evidence>
<accession>C3JBH0</accession>
<dbReference type="EMBL" id="ACNN01000026">
    <property type="protein sequence ID" value="EEN82516.1"/>
    <property type="molecule type" value="Genomic_DNA"/>
</dbReference>
<comment type="caution">
    <text evidence="3">The sequence shown here is derived from an EMBL/GenBank/DDBJ whole genome shotgun (WGS) entry which is preliminary data.</text>
</comment>
<feature type="compositionally biased region" description="Low complexity" evidence="2">
    <location>
        <begin position="512"/>
        <end position="543"/>
    </location>
</feature>
<feature type="compositionally biased region" description="Basic and acidic residues" evidence="2">
    <location>
        <begin position="445"/>
        <end position="462"/>
    </location>
</feature>
<feature type="compositionally biased region" description="Basic and acidic residues" evidence="2">
    <location>
        <begin position="156"/>
        <end position="166"/>
    </location>
</feature>